<feature type="transmembrane region" description="Helical" evidence="5">
    <location>
        <begin position="103"/>
        <end position="120"/>
    </location>
</feature>
<dbReference type="RefSeq" id="WP_248028770.1">
    <property type="nucleotide sequence ID" value="NZ_CP118733.1"/>
</dbReference>
<keyword evidence="8" id="KW-1185">Reference proteome</keyword>
<dbReference type="KEGG" id="ssuv:PXH68_06520"/>
<dbReference type="Gene3D" id="2.20.230.10">
    <property type="entry name" value="Resuscitation-promoting factor rpfb"/>
    <property type="match status" value="1"/>
</dbReference>
<keyword evidence="5" id="KW-0812">Transmembrane</keyword>
<dbReference type="Pfam" id="PF07501">
    <property type="entry name" value="G5"/>
    <property type="match status" value="1"/>
</dbReference>
<dbReference type="Pfam" id="PF07580">
    <property type="entry name" value="Peptidase_M26_C"/>
    <property type="match status" value="2"/>
</dbReference>
<feature type="compositionally biased region" description="Pro residues" evidence="4">
    <location>
        <begin position="365"/>
        <end position="374"/>
    </location>
</feature>
<dbReference type="GO" id="GO:0006508">
    <property type="term" value="P:proteolysis"/>
    <property type="evidence" value="ECO:0007669"/>
    <property type="project" value="UniProtKB-KW"/>
</dbReference>
<dbReference type="InterPro" id="IPR005877">
    <property type="entry name" value="YSIRK_signal_dom"/>
</dbReference>
<feature type="region of interest" description="Disordered" evidence="4">
    <location>
        <begin position="192"/>
        <end position="452"/>
    </location>
</feature>
<dbReference type="Pfam" id="PF05342">
    <property type="entry name" value="Peptidase_M26_N"/>
    <property type="match status" value="1"/>
</dbReference>
<keyword evidence="3" id="KW-0378">Hydrolase</keyword>
<evidence type="ECO:0000256" key="1">
    <source>
        <dbReference type="ARBA" id="ARBA00022670"/>
    </source>
</evidence>
<keyword evidence="2" id="KW-0732">Signal</keyword>
<keyword evidence="1" id="KW-0645">Protease</keyword>
<accession>A0AA96VQM1</accession>
<dbReference type="GO" id="GO:0005576">
    <property type="term" value="C:extracellular region"/>
    <property type="evidence" value="ECO:0007669"/>
    <property type="project" value="InterPro"/>
</dbReference>
<dbReference type="GO" id="GO:0008270">
    <property type="term" value="F:zinc ion binding"/>
    <property type="evidence" value="ECO:0007669"/>
    <property type="project" value="InterPro"/>
</dbReference>
<dbReference type="Proteomes" id="UP001304088">
    <property type="component" value="Chromosome"/>
</dbReference>
<dbReference type="NCBIfam" id="TIGR01168">
    <property type="entry name" value="YSIRK_signal"/>
    <property type="match status" value="1"/>
</dbReference>
<evidence type="ECO:0000313" key="8">
    <source>
        <dbReference type="Proteomes" id="UP001304088"/>
    </source>
</evidence>
<dbReference type="SMART" id="SM01208">
    <property type="entry name" value="G5"/>
    <property type="match status" value="1"/>
</dbReference>
<feature type="domain" description="G5" evidence="6">
    <location>
        <begin position="458"/>
        <end position="538"/>
    </location>
</feature>
<evidence type="ECO:0000259" key="6">
    <source>
        <dbReference type="PROSITE" id="PS51109"/>
    </source>
</evidence>
<dbReference type="GO" id="GO:0016020">
    <property type="term" value="C:membrane"/>
    <property type="evidence" value="ECO:0007669"/>
    <property type="project" value="InterPro"/>
</dbReference>
<feature type="transmembrane region" description="Helical" evidence="5">
    <location>
        <begin position="20"/>
        <end position="37"/>
    </location>
</feature>
<organism evidence="7 8">
    <name type="scientific">Streptococcus suivaginalis</name>
    <dbReference type="NCBI Taxonomy" id="3028082"/>
    <lineage>
        <taxon>Bacteria</taxon>
        <taxon>Bacillati</taxon>
        <taxon>Bacillota</taxon>
        <taxon>Bacilli</taxon>
        <taxon>Lactobacillales</taxon>
        <taxon>Streptococcaceae</taxon>
        <taxon>Streptococcus</taxon>
    </lineage>
</organism>
<feature type="compositionally biased region" description="Low complexity" evidence="4">
    <location>
        <begin position="375"/>
        <end position="385"/>
    </location>
</feature>
<reference evidence="7 8" key="1">
    <citation type="submission" date="2023-02" db="EMBL/GenBank/DDBJ databases">
        <title>Streptococcus sp. Genome Sequencing and Assembly.</title>
        <authorList>
            <person name="Shore S.M."/>
            <person name="Nicholson T.L."/>
        </authorList>
    </citation>
    <scope>NUCLEOTIDE SEQUENCE [LARGE SCALE GENOMIC DNA]</scope>
    <source>
        <strain evidence="7 8">29896</strain>
    </source>
</reference>
<dbReference type="GO" id="GO:0004222">
    <property type="term" value="F:metalloendopeptidase activity"/>
    <property type="evidence" value="ECO:0007669"/>
    <property type="project" value="InterPro"/>
</dbReference>
<feature type="transmembrane region" description="Helical" evidence="5">
    <location>
        <begin position="129"/>
        <end position="151"/>
    </location>
</feature>
<dbReference type="PROSITE" id="PS51109">
    <property type="entry name" value="G5"/>
    <property type="match status" value="1"/>
</dbReference>
<feature type="compositionally biased region" description="Basic and acidic residues" evidence="4">
    <location>
        <begin position="202"/>
        <end position="213"/>
    </location>
</feature>
<proteinExistence type="predicted"/>
<dbReference type="InterPro" id="IPR008006">
    <property type="entry name" value="Peptidase_M26_N_dom"/>
</dbReference>
<dbReference type="Gene3D" id="2.160.20.110">
    <property type="match status" value="1"/>
</dbReference>
<dbReference type="InterPro" id="IPR011098">
    <property type="entry name" value="G5_dom"/>
</dbReference>
<gene>
    <name evidence="7" type="ORF">PXH68_06520</name>
</gene>
<feature type="compositionally biased region" description="Polar residues" evidence="4">
    <location>
        <begin position="295"/>
        <end position="313"/>
    </location>
</feature>
<evidence type="ECO:0000313" key="7">
    <source>
        <dbReference type="EMBL" id="WNY46545.1"/>
    </source>
</evidence>
<dbReference type="InterPro" id="IPR011505">
    <property type="entry name" value="Peptidase_M26_C_dom"/>
</dbReference>
<dbReference type="EMBL" id="CP118733">
    <property type="protein sequence ID" value="WNY46545.1"/>
    <property type="molecule type" value="Genomic_DNA"/>
</dbReference>
<keyword evidence="5" id="KW-1133">Transmembrane helix</keyword>
<protein>
    <submittedName>
        <fullName evidence="7">ZmpA/ZmpB/ZmpC family metallo-endopeptidase</fullName>
    </submittedName>
</protein>
<dbReference type="PROSITE" id="PS51257">
    <property type="entry name" value="PROKAR_LIPOPROTEIN"/>
    <property type="match status" value="1"/>
</dbReference>
<evidence type="ECO:0000256" key="4">
    <source>
        <dbReference type="SAM" id="MobiDB-lite"/>
    </source>
</evidence>
<evidence type="ECO:0000256" key="5">
    <source>
        <dbReference type="SAM" id="Phobius"/>
    </source>
</evidence>
<name>A0AA96VQM1_9STRE</name>
<keyword evidence="5" id="KW-0472">Membrane</keyword>
<feature type="compositionally biased region" description="Low complexity" evidence="4">
    <location>
        <begin position="351"/>
        <end position="364"/>
    </location>
</feature>
<feature type="compositionally biased region" description="Polar residues" evidence="4">
    <location>
        <begin position="192"/>
        <end position="201"/>
    </location>
</feature>
<evidence type="ECO:0000256" key="2">
    <source>
        <dbReference type="ARBA" id="ARBA00022729"/>
    </source>
</evidence>
<sequence length="1932" mass="214586">MGPHPSKEKVQRFSFRKSSWGLVSATVACLFMASPFLPHLSVTAQGSEVQVDYRYVTEAELTSQEKKLVTEALPGLAKEGDRVYYLIYRPTAQSLPKTGQNSLLASGLVLAGASLLVYAVKTGRNGKKALLGFFILTATGAVAVSPTGLAITNQILSHYNQTLSVSLGQELPKPLEIAGYSYLGYIEEEVASPSTGQSVENSAKDVLPEKESQTEEAELPQETASTPGQETGEVVLEEEQPTTPTEEKQETKPETTPSVPPVLPVEKPADGPVGIEPDPSKVENVVEEIPAQPVGTENQQLPPVSGDLTSPDTSGAEGAPDTAQELPVEKPVDEPVGIEPDPSKVEDVVEETPSQPATTETSPSQPEPTTPSPVPGEVVQPVQPETTETQPVPEVPKPAPEEETPPVQPVDPGTVTEPVEPDQPAIGEISPSQPANPVAEAEPVYSKPDKSIYHSKPSLEIVETETSRLESVPFTIELVQDTSLPAGQRRTQRQGVNGQQRIRTKIYTVNGQEIKRQDLAPELVTAPTKQIDHVGTGVLTVPSLTITEVRPDALGRDADLHFSLTDSSSTFRSAKAFIYKNGQKVKEVAITDPSQAVTVMGLEHFTDYQVRTEITYDIGQGNQTKLEEATKNFILELKKIEIKDVDTVELYGVEDRRYRRYLSLSNRPERPEDYFVKIKSDRFKEILLPITSIEEVTVDGQEKFKLTANLDQLVQDSQTGYQENFSFFIDKVPTSQAGIYTSFKTLLTAMQNNRNGHFIIGADLTADEVQLDAGATAYLTGEFKGSLTAEHNGKKYAIHHLTNPLFDTLSGATIQKLDLVDVKIKSEQDRVGALAKSAVNTSLTDVAVQGSITAAANIGGVLYEASAGSSLQNTSFEGSITATNPAVALSNVGGLVGHLTGNNSQIRQSKAVVDLTVASSNPSHRTGGLVGMVTDRALVEKAFVQGKVNNFGNSGQTGGIIGSTWSNGRAQDLLADVVVTNGNLVHGDTNHVQASIPRAAVTSQSKGRLDQWTSILQGPEFTSRLTSYGISATTSDSQVKHEGNKYSVDYSRLSKADSNKAVAYANLEKLMPFYNKEYILEMAKHLPANHKLNSSLLVDVVPMVGEQVVTDLNSQKTAINRLMLHFADKSVAYETLRFKQDFANRQIAEYQLGNTGLIYTPESFLAAFTKPLSQLINELSRVSFQSDAVRRVLGADRTSVSVTTKPEDDNSSRWAMDLGVKQTDEQRPLWALYLEDSFNQVQSSIGEQLRKLLSSDKAINSVGLSVENYVVDKISRNKEALLLGLAYLNRWYDINYDKLNIKDLSIFKLDFFGNTEASALDTIIALGQSGYDNLRPKNNVTTFAGFLADAKAQLDLFTYLESYRQLFLPGLSNNDWFKQTTRAKIEEVESGIEEVAQLQRNAEKHSKYNLGVYDRITNPKWQYRNMVLPLLTMKDPSVYVLSTMSTLSFGAFERYHNDSMDKEMTVEQYMNQKVAQAGRWQANYFDFWYRVLDRENREKLFQSFINYDGFNFQTNGKGVTWTSLKDTQHKSIKDFFGPVGKWYDFMGSGAYATGIFTHFEVDRILDQYGSSIFTHEMVHNFDGNIYLMGHGRRVGEGAEVFSEGLLQNPTALNSAILGINTMFTGDSNATDRFHTADPTNRFKSVEDLEQYMRGMMDTVYFLDYLEANSVLKKDAKVKQDWYRQIGNWYDLDKDQKETTALAGNSIQPLTGDIASRLNTIGDLVDNNIIARRNYWDQMDRLERNSYYTIKLFSPIYAALSNESGAPGDIMFKRMAFELLAEKGYVHGFIPYVSNQLSQTAADKGYKYFDSWYGREVGLITDKIVFDHVFEKDGYQDWASFKKAMYQRRIDQKDKLIDITIEYRLGDRYSSERVHIQTFEQLESLMNAAVDYDYANREKVEADPKHSWVNLLKERVYNALLRQTNDFRTSIFE</sequence>
<evidence type="ECO:0000256" key="3">
    <source>
        <dbReference type="ARBA" id="ARBA00022801"/>
    </source>
</evidence>